<dbReference type="PROSITE" id="PS51880">
    <property type="entry name" value="TGS"/>
    <property type="match status" value="1"/>
</dbReference>
<evidence type="ECO:0000313" key="7">
    <source>
        <dbReference type="Proteomes" id="UP000741360"/>
    </source>
</evidence>
<accession>A0A932M1Q2</accession>
<dbReference type="GO" id="GO:0005524">
    <property type="term" value="F:ATP binding"/>
    <property type="evidence" value="ECO:0007669"/>
    <property type="project" value="UniProtKB-KW"/>
</dbReference>
<comment type="caution">
    <text evidence="6">The sequence shown here is derived from an EMBL/GenBank/DDBJ whole genome shotgun (WGS) entry which is preliminary data.</text>
</comment>
<evidence type="ECO:0000256" key="2">
    <source>
        <dbReference type="ARBA" id="ARBA00022723"/>
    </source>
</evidence>
<dbReference type="Gene3D" id="1.10.150.300">
    <property type="entry name" value="TGS-like domain"/>
    <property type="match status" value="1"/>
</dbReference>
<dbReference type="SUPFAM" id="SSF81271">
    <property type="entry name" value="TGS-like"/>
    <property type="match status" value="1"/>
</dbReference>
<evidence type="ECO:0000256" key="3">
    <source>
        <dbReference type="ARBA" id="ARBA00022741"/>
    </source>
</evidence>
<dbReference type="GO" id="GO:0005737">
    <property type="term" value="C:cytoplasm"/>
    <property type="evidence" value="ECO:0007669"/>
    <property type="project" value="TreeGrafter"/>
</dbReference>
<dbReference type="Gene3D" id="3.40.50.300">
    <property type="entry name" value="P-loop containing nucleotide triphosphate hydrolases"/>
    <property type="match status" value="1"/>
</dbReference>
<dbReference type="PIRSF" id="PIRSF006641">
    <property type="entry name" value="CHP00092"/>
    <property type="match status" value="1"/>
</dbReference>
<dbReference type="InterPro" id="IPR027417">
    <property type="entry name" value="P-loop_NTPase"/>
</dbReference>
<sequence>MQIGIIGLSLSGKSTLFSAMTGSHALAHPAQSGKGQFQVATIKVPDPRLEPLAQMFHPEKVTPASIEYLDFPGPPSGTKHPLLLVPQAREVDALALVVRAFEDDRVVHPLGGINVVRDLNYVETETILADLQIIENRLERVKKEGMKGEQLLQLEADLLSHCQSALQEGTPLRLLEFSEEDRKRLRGFQLLTLKPVLVIVNLGEQDLGGEAFSHLLAQATLREKQGICRVTGVCGKLEAEIGELPEEERGAFLRAMGIERPALEKVITLSYELLGLISFFTVGKDEVKAWTIPAGTPAMKAAAVIHSDMERGFIRAEVIPWEDLVRTGSMAAARDLGHLRIEGKGYVIQDGEVMHVRFHL</sequence>
<dbReference type="PANTHER" id="PTHR23305:SF18">
    <property type="entry name" value="OBG-TYPE G DOMAIN-CONTAINING PROTEIN"/>
    <property type="match status" value="1"/>
</dbReference>
<evidence type="ECO:0000256" key="1">
    <source>
        <dbReference type="ARBA" id="ARBA00001946"/>
    </source>
</evidence>
<dbReference type="InterPro" id="IPR004095">
    <property type="entry name" value="TGS"/>
</dbReference>
<dbReference type="SUPFAM" id="SSF52540">
    <property type="entry name" value="P-loop containing nucleoside triphosphate hydrolases"/>
    <property type="match status" value="1"/>
</dbReference>
<dbReference type="EMBL" id="JACPSX010000225">
    <property type="protein sequence ID" value="MBI3015715.1"/>
    <property type="molecule type" value="Genomic_DNA"/>
</dbReference>
<keyword evidence="2" id="KW-0479">Metal-binding</keyword>
<reference evidence="6" key="1">
    <citation type="submission" date="2020-07" db="EMBL/GenBank/DDBJ databases">
        <title>Huge and variable diversity of episymbiotic CPR bacteria and DPANN archaea in groundwater ecosystems.</title>
        <authorList>
            <person name="He C.Y."/>
            <person name="Keren R."/>
            <person name="Whittaker M."/>
            <person name="Farag I.F."/>
            <person name="Doudna J."/>
            <person name="Cate J.H.D."/>
            <person name="Banfield J.F."/>
        </authorList>
    </citation>
    <scope>NUCLEOTIDE SEQUENCE</scope>
    <source>
        <strain evidence="6">NC_groundwater_717_Ag_S-0.2um_59_8</strain>
    </source>
</reference>
<dbReference type="FunFam" id="3.10.20.30:FF:000001">
    <property type="entry name" value="Ribosome-binding ATPase YchF"/>
    <property type="match status" value="1"/>
</dbReference>
<comment type="cofactor">
    <cofactor evidence="1">
        <name>Mg(2+)</name>
        <dbReference type="ChEBI" id="CHEBI:18420"/>
    </cofactor>
</comment>
<dbReference type="InterPro" id="IPR012675">
    <property type="entry name" value="Beta-grasp_dom_sf"/>
</dbReference>
<evidence type="ECO:0000256" key="4">
    <source>
        <dbReference type="ARBA" id="ARBA00022840"/>
    </source>
</evidence>
<dbReference type="NCBIfam" id="TIGR00092">
    <property type="entry name" value="redox-regulated ATPase YchF"/>
    <property type="match status" value="1"/>
</dbReference>
<dbReference type="InterPro" id="IPR023192">
    <property type="entry name" value="TGS-like_dom_sf"/>
</dbReference>
<organism evidence="6 7">
    <name type="scientific">Tectimicrobiota bacterium</name>
    <dbReference type="NCBI Taxonomy" id="2528274"/>
    <lineage>
        <taxon>Bacteria</taxon>
        <taxon>Pseudomonadati</taxon>
        <taxon>Nitrospinota/Tectimicrobiota group</taxon>
        <taxon>Candidatus Tectimicrobiota</taxon>
    </lineage>
</organism>
<gene>
    <name evidence="6" type="primary">ychF</name>
    <name evidence="6" type="ORF">HYY65_11815</name>
</gene>
<feature type="domain" description="TGS" evidence="5">
    <location>
        <begin position="275"/>
        <end position="358"/>
    </location>
</feature>
<dbReference type="Pfam" id="PF06071">
    <property type="entry name" value="YchF-GTPase_C"/>
    <property type="match status" value="1"/>
</dbReference>
<dbReference type="GO" id="GO:0046872">
    <property type="term" value="F:metal ion binding"/>
    <property type="evidence" value="ECO:0007669"/>
    <property type="project" value="UniProtKB-KW"/>
</dbReference>
<proteinExistence type="predicted"/>
<evidence type="ECO:0000259" key="5">
    <source>
        <dbReference type="PROSITE" id="PS51880"/>
    </source>
</evidence>
<dbReference type="GO" id="GO:0005525">
    <property type="term" value="F:GTP binding"/>
    <property type="evidence" value="ECO:0007669"/>
    <property type="project" value="InterPro"/>
</dbReference>
<evidence type="ECO:0000313" key="6">
    <source>
        <dbReference type="EMBL" id="MBI3015715.1"/>
    </source>
</evidence>
<dbReference type="PANTHER" id="PTHR23305">
    <property type="entry name" value="OBG GTPASE FAMILY"/>
    <property type="match status" value="1"/>
</dbReference>
<name>A0A932M1Q2_UNCTE</name>
<protein>
    <submittedName>
        <fullName evidence="6">Redox-regulated ATPase YchF</fullName>
    </submittedName>
</protein>
<dbReference type="GO" id="GO:0016887">
    <property type="term" value="F:ATP hydrolysis activity"/>
    <property type="evidence" value="ECO:0007669"/>
    <property type="project" value="InterPro"/>
</dbReference>
<dbReference type="CDD" id="cd04867">
    <property type="entry name" value="TGS_YchF_OLA1"/>
    <property type="match status" value="1"/>
</dbReference>
<dbReference type="Gene3D" id="3.10.20.30">
    <property type="match status" value="1"/>
</dbReference>
<keyword evidence="4" id="KW-0067">ATP-binding</keyword>
<dbReference type="InterPro" id="IPR013029">
    <property type="entry name" value="YchF_C"/>
</dbReference>
<dbReference type="Proteomes" id="UP000741360">
    <property type="component" value="Unassembled WGS sequence"/>
</dbReference>
<dbReference type="InterPro" id="IPR004396">
    <property type="entry name" value="ATPase_YchF/OLA1"/>
</dbReference>
<dbReference type="AlphaFoldDB" id="A0A932M1Q2"/>
<dbReference type="InterPro" id="IPR012676">
    <property type="entry name" value="TGS-like"/>
</dbReference>
<keyword evidence="3" id="KW-0547">Nucleotide-binding</keyword>